<feature type="domain" description="Late embryogenesis abundant protein LEA-2 subgroup" evidence="2">
    <location>
        <begin position="70"/>
        <end position="165"/>
    </location>
</feature>
<proteinExistence type="predicted"/>
<evidence type="ECO:0000259" key="2">
    <source>
        <dbReference type="Pfam" id="PF03168"/>
    </source>
</evidence>
<dbReference type="InterPro" id="IPR004864">
    <property type="entry name" value="LEA_2"/>
</dbReference>
<keyword evidence="1" id="KW-1133">Transmembrane helix</keyword>
<dbReference type="SUPFAM" id="SSF117070">
    <property type="entry name" value="LEA14-like"/>
    <property type="match status" value="1"/>
</dbReference>
<keyword evidence="1" id="KW-0812">Transmembrane</keyword>
<comment type="caution">
    <text evidence="3">The sequence shown here is derived from an EMBL/GenBank/DDBJ whole genome shotgun (WGS) entry which is preliminary data.</text>
</comment>
<evidence type="ECO:0000313" key="4">
    <source>
        <dbReference type="Proteomes" id="UP001567538"/>
    </source>
</evidence>
<dbReference type="PANTHER" id="PTHR31852">
    <property type="entry name" value="LATE EMBRYOGENESIS ABUNDANT (LEA) HYDROXYPROLINE-RICH GLYCOPROTEIN FAMILY"/>
    <property type="match status" value="1"/>
</dbReference>
<evidence type="ECO:0000313" key="3">
    <source>
        <dbReference type="EMBL" id="KAL1569127.1"/>
    </source>
</evidence>
<evidence type="ECO:0000256" key="1">
    <source>
        <dbReference type="SAM" id="Phobius"/>
    </source>
</evidence>
<dbReference type="Pfam" id="PF03168">
    <property type="entry name" value="LEA_2"/>
    <property type="match status" value="1"/>
</dbReference>
<reference evidence="3 4" key="1">
    <citation type="submission" date="2024-06" db="EMBL/GenBank/DDBJ databases">
        <title>A chromosome level genome sequence of Diviner's sage (Salvia divinorum).</title>
        <authorList>
            <person name="Ford S.A."/>
            <person name="Ro D.-K."/>
            <person name="Ness R.W."/>
            <person name="Phillips M.A."/>
        </authorList>
    </citation>
    <scope>NUCLEOTIDE SEQUENCE [LARGE SCALE GENOMIC DNA]</scope>
    <source>
        <strain evidence="3">SAF-2024a</strain>
        <tissue evidence="3">Leaf</tissue>
    </source>
</reference>
<dbReference type="Proteomes" id="UP001567538">
    <property type="component" value="Unassembled WGS sequence"/>
</dbReference>
<sequence length="184" mass="20548">MSKGEGRSRKKCLAYVAAFIVFQTAIILVFALTVMKIKSPKVRFNAMVVESFSSNNNTATSINMKLLAQLTIKNTNFGHFKYDESTLVILHNGMPLGEALIPRGRTKARKTQRFNINVDVSTDRVSGSNLENDVNSGILRLTSQAKLNGKVHLMKIIKKKKSGEMNCDWNVNLGSRQVENLRCN</sequence>
<keyword evidence="4" id="KW-1185">Reference proteome</keyword>
<feature type="transmembrane region" description="Helical" evidence="1">
    <location>
        <begin position="12"/>
        <end position="35"/>
    </location>
</feature>
<name>A0ABD1IKT8_SALDI</name>
<dbReference type="EMBL" id="JBEAFC010000001">
    <property type="protein sequence ID" value="KAL1569127.1"/>
    <property type="molecule type" value="Genomic_DNA"/>
</dbReference>
<keyword evidence="1" id="KW-0472">Membrane</keyword>
<gene>
    <name evidence="3" type="ORF">AAHA92_00639</name>
</gene>
<accession>A0ABD1IKT8</accession>
<protein>
    <submittedName>
        <fullName evidence="3">Late embryogenesis abundant protein-like protein</fullName>
    </submittedName>
</protein>
<dbReference type="AlphaFoldDB" id="A0ABD1IKT8"/>
<dbReference type="InterPro" id="IPR055301">
    <property type="entry name" value="Lea14-like_2"/>
</dbReference>
<organism evidence="3 4">
    <name type="scientific">Salvia divinorum</name>
    <name type="common">Maria pastora</name>
    <name type="synonym">Diviner's sage</name>
    <dbReference type="NCBI Taxonomy" id="28513"/>
    <lineage>
        <taxon>Eukaryota</taxon>
        <taxon>Viridiplantae</taxon>
        <taxon>Streptophyta</taxon>
        <taxon>Embryophyta</taxon>
        <taxon>Tracheophyta</taxon>
        <taxon>Spermatophyta</taxon>
        <taxon>Magnoliopsida</taxon>
        <taxon>eudicotyledons</taxon>
        <taxon>Gunneridae</taxon>
        <taxon>Pentapetalae</taxon>
        <taxon>asterids</taxon>
        <taxon>lamiids</taxon>
        <taxon>Lamiales</taxon>
        <taxon>Lamiaceae</taxon>
        <taxon>Nepetoideae</taxon>
        <taxon>Mentheae</taxon>
        <taxon>Salviinae</taxon>
        <taxon>Salvia</taxon>
        <taxon>Salvia subgen. Calosphace</taxon>
    </lineage>
</organism>